<organism evidence="1 2">
    <name type="scientific">Moraxella lacunata</name>
    <dbReference type="NCBI Taxonomy" id="477"/>
    <lineage>
        <taxon>Bacteria</taxon>
        <taxon>Pseudomonadati</taxon>
        <taxon>Pseudomonadota</taxon>
        <taxon>Gammaproteobacteria</taxon>
        <taxon>Moraxellales</taxon>
        <taxon>Moraxellaceae</taxon>
        <taxon>Moraxella</taxon>
    </lineage>
</organism>
<dbReference type="Proteomes" id="UP000254437">
    <property type="component" value="Unassembled WGS sequence"/>
</dbReference>
<dbReference type="AlphaFoldDB" id="A0A378TVS2"/>
<protein>
    <submittedName>
        <fullName evidence="1">Uncharacterized protein</fullName>
    </submittedName>
</protein>
<accession>A0A378TVS2</accession>
<sequence>MRLLENLESKCMKCVQIAKRLSYIAFGFFALGFLQNARANDVVELCETLQNSSENILTNRHLGDSYQDQSKRYSGLNSVKSYPFVQNYMKSILDRAYQKQIPKSPSQQLDQVIAFGEEIYKECLPKMQAFKAQLENQPKRVINVEGRGVCGLANSCLVKKITITPPNSTVQASSSGKYATLTTVSGGGIPAGNYGYTIYFDNKVCSGNVYLDGTKSNVQINVYSDSCNQSSVSAY</sequence>
<evidence type="ECO:0000313" key="2">
    <source>
        <dbReference type="Proteomes" id="UP000254437"/>
    </source>
</evidence>
<name>A0A378TVS2_MORLA</name>
<gene>
    <name evidence="1" type="ORF">NCTC10359_02528</name>
</gene>
<dbReference type="EMBL" id="UGQU01000004">
    <property type="protein sequence ID" value="STZ64080.1"/>
    <property type="molecule type" value="Genomic_DNA"/>
</dbReference>
<reference evidence="1 2" key="1">
    <citation type="submission" date="2018-06" db="EMBL/GenBank/DDBJ databases">
        <authorList>
            <consortium name="Pathogen Informatics"/>
            <person name="Doyle S."/>
        </authorList>
    </citation>
    <scope>NUCLEOTIDE SEQUENCE [LARGE SCALE GENOMIC DNA]</scope>
    <source>
        <strain evidence="1 2">NCTC10359</strain>
    </source>
</reference>
<evidence type="ECO:0000313" key="1">
    <source>
        <dbReference type="EMBL" id="STZ64080.1"/>
    </source>
</evidence>
<proteinExistence type="predicted"/>